<dbReference type="InterPro" id="IPR013094">
    <property type="entry name" value="AB_hydrolase_3"/>
</dbReference>
<dbReference type="PANTHER" id="PTHR48081:SF8">
    <property type="entry name" value="ALPHA_BETA HYDROLASE FOLD-3 DOMAIN-CONTAINING PROTEIN-RELATED"/>
    <property type="match status" value="1"/>
</dbReference>
<dbReference type="OMA" id="KVMRNMH"/>
<dbReference type="Gene3D" id="3.40.50.1820">
    <property type="entry name" value="alpha/beta hydrolase"/>
    <property type="match status" value="1"/>
</dbReference>
<dbReference type="AlphaFoldDB" id="A0A7M7R9U9"/>
<dbReference type="GO" id="GO:0016787">
    <property type="term" value="F:hydrolase activity"/>
    <property type="evidence" value="ECO:0007669"/>
    <property type="project" value="UniProtKB-KW"/>
</dbReference>
<dbReference type="OrthoDB" id="408631at2759"/>
<evidence type="ECO:0000313" key="6">
    <source>
        <dbReference type="Proteomes" id="UP000007110"/>
    </source>
</evidence>
<keyword evidence="6" id="KW-1185">Reference proteome</keyword>
<feature type="domain" description="Alpha/beta hydrolase fold-3" evidence="4">
    <location>
        <begin position="382"/>
        <end position="442"/>
    </location>
</feature>
<evidence type="ECO:0000259" key="4">
    <source>
        <dbReference type="Pfam" id="PF07859"/>
    </source>
</evidence>
<comment type="similarity">
    <text evidence="1">Belongs to the 'GDXG' lipolytic enzyme family.</text>
</comment>
<dbReference type="GeneID" id="575711"/>
<dbReference type="InterPro" id="IPR033140">
    <property type="entry name" value="Lipase_GDXG_put_SER_AS"/>
</dbReference>
<accession>A0A7M7R9U9</accession>
<organism evidence="5 6">
    <name type="scientific">Strongylocentrotus purpuratus</name>
    <name type="common">Purple sea urchin</name>
    <dbReference type="NCBI Taxonomy" id="7668"/>
    <lineage>
        <taxon>Eukaryota</taxon>
        <taxon>Metazoa</taxon>
        <taxon>Echinodermata</taxon>
        <taxon>Eleutherozoa</taxon>
        <taxon>Echinozoa</taxon>
        <taxon>Echinoidea</taxon>
        <taxon>Euechinoidea</taxon>
        <taxon>Echinacea</taxon>
        <taxon>Camarodonta</taxon>
        <taxon>Echinidea</taxon>
        <taxon>Strongylocentrotidae</taxon>
        <taxon>Strongylocentrotus</taxon>
    </lineage>
</organism>
<evidence type="ECO:0000313" key="5">
    <source>
        <dbReference type="EnsemblMetazoa" id="XP_781189"/>
    </source>
</evidence>
<reference evidence="5" key="2">
    <citation type="submission" date="2021-01" db="UniProtKB">
        <authorList>
            <consortium name="EnsemblMetazoa"/>
        </authorList>
    </citation>
    <scope>IDENTIFICATION</scope>
</reference>
<dbReference type="InterPro" id="IPR050300">
    <property type="entry name" value="GDXG_lipolytic_enzyme"/>
</dbReference>
<dbReference type="EnsemblMetazoa" id="XM_776096">
    <property type="protein sequence ID" value="XP_781189"/>
    <property type="gene ID" value="LOC575711"/>
</dbReference>
<feature type="active site" evidence="3">
    <location>
        <position position="192"/>
    </location>
</feature>
<evidence type="ECO:0000256" key="2">
    <source>
        <dbReference type="ARBA" id="ARBA00022801"/>
    </source>
</evidence>
<feature type="domain" description="Alpha/beta hydrolase fold-3" evidence="4">
    <location>
        <begin position="114"/>
        <end position="240"/>
    </location>
</feature>
<proteinExistence type="inferred from homology"/>
<dbReference type="PROSITE" id="PS01174">
    <property type="entry name" value="LIPASE_GDXG_SER"/>
    <property type="match status" value="1"/>
</dbReference>
<dbReference type="RefSeq" id="XP_781189.4">
    <property type="nucleotide sequence ID" value="XM_776096.5"/>
</dbReference>
<dbReference type="PANTHER" id="PTHR48081">
    <property type="entry name" value="AB HYDROLASE SUPERFAMILY PROTEIN C4A8.06C"/>
    <property type="match status" value="1"/>
</dbReference>
<protein>
    <recommendedName>
        <fullName evidence="4">Alpha/beta hydrolase fold-3 domain-containing protein</fullName>
    </recommendedName>
</protein>
<dbReference type="Proteomes" id="UP000007110">
    <property type="component" value="Unassembled WGS sequence"/>
</dbReference>
<evidence type="ECO:0000256" key="1">
    <source>
        <dbReference type="ARBA" id="ARBA00010515"/>
    </source>
</evidence>
<reference evidence="6" key="1">
    <citation type="submission" date="2015-02" db="EMBL/GenBank/DDBJ databases">
        <title>Genome sequencing for Strongylocentrotus purpuratus.</title>
        <authorList>
            <person name="Murali S."/>
            <person name="Liu Y."/>
            <person name="Vee V."/>
            <person name="English A."/>
            <person name="Wang M."/>
            <person name="Skinner E."/>
            <person name="Han Y."/>
            <person name="Muzny D.M."/>
            <person name="Worley K.C."/>
            <person name="Gibbs R.A."/>
        </authorList>
    </citation>
    <scope>NUCLEOTIDE SEQUENCE</scope>
</reference>
<dbReference type="SUPFAM" id="SSF53474">
    <property type="entry name" value="alpha/beta-Hydrolases"/>
    <property type="match status" value="1"/>
</dbReference>
<dbReference type="KEGG" id="spu:575711"/>
<name>A0A7M7R9U9_STRPU</name>
<sequence length="469" mass="52021">MKNFGIGAGVLVAVFVGYLLHTPIPTDLASPWCFRLLVAGLKTGDIVTALTLYLKPSDPQLHVRALRTMIEIGLPEPDEQVLGSNLTARYAHFDGIRVLIYEPVHRPNALIPALVYFHGGGYALGSTKLHGALTKHLAESLNMVLVSVEYRLAPEHPLPAGPDDGVIATKYLLQHACEFGIDPHRITVAGDSAGGHLAAVVTQQIHDDPSVPDLKLQVLFYPWLQAMDFYTPSYQLYDHTYGNIGLSRSKVVGFVAYNLFQRLDAEFEIKVMRNMHMSADFKRSHRFLRAFDHDIIHEKLANASFTQQFTDPESSYLFNSLSESIPKPTLVSSSSSSPFSPSSLLSSLLPVPAPYQTPDFTYEPQEAFEPGNETYWSEIQDFFLDSGMSPLFREDTSGLPKAFIATADQDILRDDGIFYTHALEQGGVEVHWKNYQGAWHGIAGMGVLQNIPIGIEMIEDAITFIQDNI</sequence>
<dbReference type="Pfam" id="PF07859">
    <property type="entry name" value="Abhydrolase_3"/>
    <property type="match status" value="2"/>
</dbReference>
<dbReference type="InterPro" id="IPR029058">
    <property type="entry name" value="AB_hydrolase_fold"/>
</dbReference>
<dbReference type="InParanoid" id="A0A7M7R9U9"/>
<keyword evidence="2" id="KW-0378">Hydrolase</keyword>
<evidence type="ECO:0000256" key="3">
    <source>
        <dbReference type="PROSITE-ProRule" id="PRU10038"/>
    </source>
</evidence>
<dbReference type="FunCoup" id="A0A7M7R9U9">
    <property type="interactions" value="86"/>
</dbReference>